<organism evidence="2 3">
    <name type="scientific">Pseudozyma hubeiensis (strain SY62)</name>
    <name type="common">Yeast</name>
    <dbReference type="NCBI Taxonomy" id="1305764"/>
    <lineage>
        <taxon>Eukaryota</taxon>
        <taxon>Fungi</taxon>
        <taxon>Dikarya</taxon>
        <taxon>Basidiomycota</taxon>
        <taxon>Ustilaginomycotina</taxon>
        <taxon>Ustilaginomycetes</taxon>
        <taxon>Ustilaginales</taxon>
        <taxon>Ustilaginaceae</taxon>
        <taxon>Pseudozyma</taxon>
    </lineage>
</organism>
<dbReference type="EMBL" id="DF238822">
    <property type="protein sequence ID" value="GAC98956.1"/>
    <property type="molecule type" value="Genomic_DNA"/>
</dbReference>
<evidence type="ECO:0000313" key="2">
    <source>
        <dbReference type="EMBL" id="GAC98956.1"/>
    </source>
</evidence>
<evidence type="ECO:0000313" key="3">
    <source>
        <dbReference type="Proteomes" id="UP000014071"/>
    </source>
</evidence>
<sequence>MPPDYNVTTTVSSNHDKVGNSASFCLEPVFEIVKTASTSSTQRQHPKPHSIDQALISPLSIVCPFYHHRIAIPSTSLSQSTEKWSTFPRRAGLTARASPARSTREYSFRPWSDDSSSHRIP</sequence>
<evidence type="ECO:0000256" key="1">
    <source>
        <dbReference type="SAM" id="MobiDB-lite"/>
    </source>
</evidence>
<accession>R9PC59</accession>
<dbReference type="HOGENOM" id="CLU_2039072_0_0_1"/>
<dbReference type="RefSeq" id="XP_012192543.1">
    <property type="nucleotide sequence ID" value="XM_012337153.1"/>
</dbReference>
<feature type="compositionally biased region" description="Basic and acidic residues" evidence="1">
    <location>
        <begin position="102"/>
        <end position="121"/>
    </location>
</feature>
<dbReference type="GeneID" id="24111822"/>
<name>R9PC59_PSEHS</name>
<dbReference type="Proteomes" id="UP000014071">
    <property type="component" value="Unassembled WGS sequence"/>
</dbReference>
<keyword evidence="3" id="KW-1185">Reference proteome</keyword>
<dbReference type="AlphaFoldDB" id="R9PC59"/>
<gene>
    <name evidence="2" type="ORF">PHSY_006553</name>
</gene>
<protein>
    <submittedName>
        <fullName evidence="2">Uncharacterized protein</fullName>
    </submittedName>
</protein>
<feature type="region of interest" description="Disordered" evidence="1">
    <location>
        <begin position="90"/>
        <end position="121"/>
    </location>
</feature>
<reference evidence="3" key="1">
    <citation type="journal article" date="2013" name="Genome Announc.">
        <title>Draft genome sequence of the basidiomycetous yeast-like fungus Pseudozyma hubeiensis SY62, which produces an abundant amount of the biosurfactant mannosylerythritol lipids.</title>
        <authorList>
            <person name="Konishi M."/>
            <person name="Hatada Y."/>
            <person name="Horiuchi J."/>
        </authorList>
    </citation>
    <scope>NUCLEOTIDE SEQUENCE [LARGE SCALE GENOMIC DNA]</scope>
    <source>
        <strain evidence="3">SY62</strain>
    </source>
</reference>
<proteinExistence type="predicted"/>